<dbReference type="PANTHER" id="PTHR46401:SF2">
    <property type="entry name" value="GLYCOSYLTRANSFERASE WBBK-RELATED"/>
    <property type="match status" value="1"/>
</dbReference>
<feature type="domain" description="Glycosyl transferase family 1" evidence="2">
    <location>
        <begin position="5"/>
        <end position="62"/>
    </location>
</feature>
<dbReference type="Gene3D" id="3.40.50.2000">
    <property type="entry name" value="Glycogen Phosphorylase B"/>
    <property type="match status" value="1"/>
</dbReference>
<dbReference type="SUPFAM" id="SSF53756">
    <property type="entry name" value="UDP-Glycosyltransferase/glycogen phosphorylase"/>
    <property type="match status" value="1"/>
</dbReference>
<reference evidence="3" key="1">
    <citation type="journal article" date="2014" name="Int. J. Syst. Evol. Microbiol.">
        <title>Complete genome sequence of Corynebacterium casei LMG S-19264T (=DSM 44701T), isolated from a smear-ripened cheese.</title>
        <authorList>
            <consortium name="US DOE Joint Genome Institute (JGI-PGF)"/>
            <person name="Walter F."/>
            <person name="Albersmeier A."/>
            <person name="Kalinowski J."/>
            <person name="Ruckert C."/>
        </authorList>
    </citation>
    <scope>NUCLEOTIDE SEQUENCE</scope>
    <source>
        <strain evidence="3">JCM 13583</strain>
    </source>
</reference>
<dbReference type="Proteomes" id="UP000632195">
    <property type="component" value="Unassembled WGS sequence"/>
</dbReference>
<reference evidence="3" key="2">
    <citation type="submission" date="2022-09" db="EMBL/GenBank/DDBJ databases">
        <authorList>
            <person name="Sun Q."/>
            <person name="Ohkuma M."/>
        </authorList>
    </citation>
    <scope>NUCLEOTIDE SEQUENCE</scope>
    <source>
        <strain evidence="3">JCM 13583</strain>
    </source>
</reference>
<dbReference type="AlphaFoldDB" id="A0AA37BS44"/>
<protein>
    <recommendedName>
        <fullName evidence="2">Glycosyl transferase family 1 domain-containing protein</fullName>
    </recommendedName>
</protein>
<name>A0AA37BS44_9ARCH</name>
<dbReference type="InterPro" id="IPR001296">
    <property type="entry name" value="Glyco_trans_1"/>
</dbReference>
<evidence type="ECO:0000256" key="1">
    <source>
        <dbReference type="ARBA" id="ARBA00022679"/>
    </source>
</evidence>
<comment type="caution">
    <text evidence="3">The sequence shown here is derived from an EMBL/GenBank/DDBJ whole genome shotgun (WGS) entry which is preliminary data.</text>
</comment>
<dbReference type="GO" id="GO:0016757">
    <property type="term" value="F:glycosyltransferase activity"/>
    <property type="evidence" value="ECO:0007669"/>
    <property type="project" value="InterPro"/>
</dbReference>
<keyword evidence="1" id="KW-0808">Transferase</keyword>
<proteinExistence type="predicted"/>
<dbReference type="PANTHER" id="PTHR46401">
    <property type="entry name" value="GLYCOSYLTRANSFERASE WBBK-RELATED"/>
    <property type="match status" value="1"/>
</dbReference>
<organism evidence="3 4">
    <name type="scientific">Thermogymnomonas acidicola</name>
    <dbReference type="NCBI Taxonomy" id="399579"/>
    <lineage>
        <taxon>Archaea</taxon>
        <taxon>Methanobacteriati</taxon>
        <taxon>Thermoplasmatota</taxon>
        <taxon>Thermoplasmata</taxon>
        <taxon>Thermoplasmatales</taxon>
        <taxon>Thermogymnomonas</taxon>
    </lineage>
</organism>
<evidence type="ECO:0000259" key="2">
    <source>
        <dbReference type="Pfam" id="PF00534"/>
    </source>
</evidence>
<keyword evidence="4" id="KW-1185">Reference proteome</keyword>
<dbReference type="Pfam" id="PF00534">
    <property type="entry name" value="Glycos_transf_1"/>
    <property type="match status" value="1"/>
</dbReference>
<sequence length="63" mass="7008">MLIRLSDFEGFGYPPLEALFCGTPAVVSDIAVFRETLVEAGVFVKKDERSILDGIEYALENRV</sequence>
<evidence type="ECO:0000313" key="3">
    <source>
        <dbReference type="EMBL" id="GGM77174.1"/>
    </source>
</evidence>
<accession>A0AA37BS44</accession>
<evidence type="ECO:0000313" key="4">
    <source>
        <dbReference type="Proteomes" id="UP000632195"/>
    </source>
</evidence>
<dbReference type="EMBL" id="BMNY01000002">
    <property type="protein sequence ID" value="GGM77174.1"/>
    <property type="molecule type" value="Genomic_DNA"/>
</dbReference>
<gene>
    <name evidence="3" type="ORF">GCM10007108_14110</name>
</gene>